<evidence type="ECO:0000313" key="2">
    <source>
        <dbReference type="EMBL" id="KAJ3174583.1"/>
    </source>
</evidence>
<gene>
    <name evidence="2" type="ORF">HDU87_007065</name>
</gene>
<feature type="compositionally biased region" description="Polar residues" evidence="1">
    <location>
        <begin position="345"/>
        <end position="362"/>
    </location>
</feature>
<name>A0AAD5TEH0_9FUNG</name>
<proteinExistence type="predicted"/>
<evidence type="ECO:0000256" key="1">
    <source>
        <dbReference type="SAM" id="MobiDB-lite"/>
    </source>
</evidence>
<feature type="compositionally biased region" description="Low complexity" evidence="1">
    <location>
        <begin position="161"/>
        <end position="176"/>
    </location>
</feature>
<feature type="compositionally biased region" description="Basic and acidic residues" evidence="1">
    <location>
        <begin position="67"/>
        <end position="80"/>
    </location>
</feature>
<reference evidence="2" key="1">
    <citation type="submission" date="2020-05" db="EMBL/GenBank/DDBJ databases">
        <title>Phylogenomic resolution of chytrid fungi.</title>
        <authorList>
            <person name="Stajich J.E."/>
            <person name="Amses K."/>
            <person name="Simmons R."/>
            <person name="Seto K."/>
            <person name="Myers J."/>
            <person name="Bonds A."/>
            <person name="Quandt C.A."/>
            <person name="Barry K."/>
            <person name="Liu P."/>
            <person name="Grigoriev I."/>
            <person name="Longcore J.E."/>
            <person name="James T.Y."/>
        </authorList>
    </citation>
    <scope>NUCLEOTIDE SEQUENCE</scope>
    <source>
        <strain evidence="2">JEL0379</strain>
    </source>
</reference>
<organism evidence="2 3">
    <name type="scientific">Geranomyces variabilis</name>
    <dbReference type="NCBI Taxonomy" id="109894"/>
    <lineage>
        <taxon>Eukaryota</taxon>
        <taxon>Fungi</taxon>
        <taxon>Fungi incertae sedis</taxon>
        <taxon>Chytridiomycota</taxon>
        <taxon>Chytridiomycota incertae sedis</taxon>
        <taxon>Chytridiomycetes</taxon>
        <taxon>Spizellomycetales</taxon>
        <taxon>Powellomycetaceae</taxon>
        <taxon>Geranomyces</taxon>
    </lineage>
</organism>
<dbReference type="EMBL" id="JADGJQ010000063">
    <property type="protein sequence ID" value="KAJ3174583.1"/>
    <property type="molecule type" value="Genomic_DNA"/>
</dbReference>
<sequence>MPDVMPPLASGFGALASFSGLPSVAQIPSCENVIETEGAKRELLAQEEEAQDDVKEDDRASSAIDMPETKDDFVEDDTKTTHISALLTRENSPLTSAAEAGTAKRERLPDDSDSESGRRVKLKPFPDSASADRDYSRRVTPKPPPDSPSAGTFITADSKDSLPAAANTSTSPSATTQMDPRNLNVFFPNYLALAQHHLMVHSQPGNPPEAVPPPPPESLLARLAAAIMVGDYHTAGVLEFQAASLVAAMAAVKAEGGTALEDVPSAAAKVASLSTAAMTALVPPTQRVAPMDLVTGRVVAKEEHGSVMSVPYVRGALISVSSSEDESCCDDEDCKCEMLPPADSVGSNRPHSSTPTTPNMDCSPTAILVHQT</sequence>
<evidence type="ECO:0000313" key="3">
    <source>
        <dbReference type="Proteomes" id="UP001212152"/>
    </source>
</evidence>
<accession>A0AAD5TEH0</accession>
<comment type="caution">
    <text evidence="2">The sequence shown here is derived from an EMBL/GenBank/DDBJ whole genome shotgun (WGS) entry which is preliminary data.</text>
</comment>
<keyword evidence="3" id="KW-1185">Reference proteome</keyword>
<feature type="compositionally biased region" description="Basic and acidic residues" evidence="1">
    <location>
        <begin position="102"/>
        <end position="118"/>
    </location>
</feature>
<dbReference type="Proteomes" id="UP001212152">
    <property type="component" value="Unassembled WGS sequence"/>
</dbReference>
<feature type="region of interest" description="Disordered" evidence="1">
    <location>
        <begin position="38"/>
        <end position="177"/>
    </location>
</feature>
<protein>
    <submittedName>
        <fullName evidence="2">Uncharacterized protein</fullName>
    </submittedName>
</protein>
<dbReference type="AlphaFoldDB" id="A0AAD5TEH0"/>
<feature type="region of interest" description="Disordered" evidence="1">
    <location>
        <begin position="340"/>
        <end position="364"/>
    </location>
</feature>